<feature type="compositionally biased region" description="Polar residues" evidence="2">
    <location>
        <begin position="27"/>
        <end position="53"/>
    </location>
</feature>
<evidence type="ECO:0000313" key="5">
    <source>
        <dbReference type="Proteomes" id="UP000694888"/>
    </source>
</evidence>
<feature type="compositionally biased region" description="Basic and acidic residues" evidence="2">
    <location>
        <begin position="508"/>
        <end position="540"/>
    </location>
</feature>
<feature type="region of interest" description="Disordered" evidence="2">
    <location>
        <begin position="98"/>
        <end position="180"/>
    </location>
</feature>
<gene>
    <name evidence="6" type="primary">LOC101845013</name>
</gene>
<feature type="region of interest" description="Disordered" evidence="2">
    <location>
        <begin position="287"/>
        <end position="320"/>
    </location>
</feature>
<feature type="region of interest" description="Disordered" evidence="2">
    <location>
        <begin position="923"/>
        <end position="961"/>
    </location>
</feature>
<feature type="non-terminal residue" evidence="6">
    <location>
        <position position="1504"/>
    </location>
</feature>
<feature type="region of interest" description="Disordered" evidence="2">
    <location>
        <begin position="498"/>
        <end position="540"/>
    </location>
</feature>
<evidence type="ECO:0000256" key="2">
    <source>
        <dbReference type="SAM" id="MobiDB-lite"/>
    </source>
</evidence>
<feature type="compositionally biased region" description="Acidic residues" evidence="2">
    <location>
        <begin position="923"/>
        <end position="932"/>
    </location>
</feature>
<dbReference type="Pfam" id="PF00035">
    <property type="entry name" value="dsrm"/>
    <property type="match status" value="1"/>
</dbReference>
<keyword evidence="1" id="KW-0694">RNA-binding</keyword>
<evidence type="ECO:0000259" key="3">
    <source>
        <dbReference type="PROSITE" id="PS50137"/>
    </source>
</evidence>
<dbReference type="PANTHER" id="PTHR10910:SF107">
    <property type="entry name" value="DOUBLE-STRANDED RNA-SPECIFIC ADENOSINE DEAMINASE"/>
    <property type="match status" value="1"/>
</dbReference>
<dbReference type="Proteomes" id="UP000694888">
    <property type="component" value="Unplaced"/>
</dbReference>
<feature type="compositionally biased region" description="Low complexity" evidence="2">
    <location>
        <begin position="143"/>
        <end position="156"/>
    </location>
</feature>
<feature type="compositionally biased region" description="Basic and acidic residues" evidence="2">
    <location>
        <begin position="933"/>
        <end position="946"/>
    </location>
</feature>
<dbReference type="PROSITE" id="PS50137">
    <property type="entry name" value="DS_RBD"/>
    <property type="match status" value="1"/>
</dbReference>
<reference evidence="6" key="1">
    <citation type="submission" date="2025-08" db="UniProtKB">
        <authorList>
            <consortium name="RefSeq"/>
        </authorList>
    </citation>
    <scope>IDENTIFICATION</scope>
</reference>
<feature type="compositionally biased region" description="Basic residues" evidence="2">
    <location>
        <begin position="341"/>
        <end position="351"/>
    </location>
</feature>
<feature type="region of interest" description="Disordered" evidence="2">
    <location>
        <begin position="749"/>
        <end position="850"/>
    </location>
</feature>
<evidence type="ECO:0000313" key="6">
    <source>
        <dbReference type="RefSeq" id="XP_035826682.1"/>
    </source>
</evidence>
<feature type="domain" description="DRBM" evidence="3">
    <location>
        <begin position="1044"/>
        <end position="1112"/>
    </location>
</feature>
<feature type="compositionally biased region" description="Gly residues" evidence="2">
    <location>
        <begin position="238"/>
        <end position="247"/>
    </location>
</feature>
<feature type="compositionally biased region" description="Basic and acidic residues" evidence="2">
    <location>
        <begin position="363"/>
        <end position="379"/>
    </location>
</feature>
<dbReference type="RefSeq" id="XP_035826682.1">
    <property type="nucleotide sequence ID" value="XM_035970789.1"/>
</dbReference>
<feature type="region of interest" description="Disordered" evidence="2">
    <location>
        <begin position="582"/>
        <end position="733"/>
    </location>
</feature>
<feature type="compositionally biased region" description="Low complexity" evidence="2">
    <location>
        <begin position="677"/>
        <end position="698"/>
    </location>
</feature>
<dbReference type="Gene3D" id="3.30.160.20">
    <property type="match status" value="1"/>
</dbReference>
<dbReference type="PANTHER" id="PTHR10910">
    <property type="entry name" value="EUKARYOTE SPECIFIC DSRNA BINDING PROTEIN"/>
    <property type="match status" value="1"/>
</dbReference>
<dbReference type="InterPro" id="IPR002466">
    <property type="entry name" value="A_deamin"/>
</dbReference>
<feature type="region of interest" description="Disordered" evidence="2">
    <location>
        <begin position="1"/>
        <end position="53"/>
    </location>
</feature>
<organism evidence="5 6">
    <name type="scientific">Aplysia californica</name>
    <name type="common">California sea hare</name>
    <dbReference type="NCBI Taxonomy" id="6500"/>
    <lineage>
        <taxon>Eukaryota</taxon>
        <taxon>Metazoa</taxon>
        <taxon>Spiralia</taxon>
        <taxon>Lophotrochozoa</taxon>
        <taxon>Mollusca</taxon>
        <taxon>Gastropoda</taxon>
        <taxon>Heterobranchia</taxon>
        <taxon>Euthyneura</taxon>
        <taxon>Tectipleura</taxon>
        <taxon>Aplysiida</taxon>
        <taxon>Aplysioidea</taxon>
        <taxon>Aplysiidae</taxon>
        <taxon>Aplysia</taxon>
    </lineage>
</organism>
<feature type="compositionally biased region" description="Polar residues" evidence="2">
    <location>
        <begin position="219"/>
        <end position="231"/>
    </location>
</feature>
<dbReference type="SMART" id="SM00552">
    <property type="entry name" value="ADEAMc"/>
    <property type="match status" value="1"/>
</dbReference>
<dbReference type="GeneID" id="101845013"/>
<sequence length="1504" mass="164367">MRSSTHYVDDTSTRLSVRCSKHRVDKTSSSQLSSTHGVDHNNTQLSSAHGVDRNSSWLSTTHCVDNTTNSTQLSSTHRVDDTISTRLSNSNTHYYVDETIISPAGDNPKTRYDERKSRRPRPAPRTSALYGNATTNVIAAKPAARSTTATTTAASSRDNRDSEEGDNGRRAAAGPFTSEAEQRNKCIDSVYIIGKPPTSERPDSNHHRRSRRVSGPLSDENTASSDWTVASSDWADSGNGGGCGGDGGARRKVRQSGSSGIFGLYCARVLRETQNQDQVVPRGRTLTRHRPGAEHRSVVQGSGQTVTPHRANTEHSSGAVESVEVRIGETGICSQNPEPHLRHHPHHHHLQNHSTSQTAVVDSAKDRHGETVTRHRCAEHPTTVSDSVDDGHGERVTCCPNHEHHQNDRVSLTGVGYVGAENRSGGTLTRHPSTAHRTTVVRSGGDRRSEIVACSQNHSNFQIALDDSVEDWNGEAVTCNPVLVSSTSQTSLQVREAGRNGLTVERGLGGREEGRGEGREEKLGGSEEGREPALCHSSERPDYSCAPCMCSVRPTNHRAGMTGRDQSEADIASFHVSPPPCITAAVADPASSTRKKKKKKKKKNDGFPESPQPAPFCFPSSGRDSAGDEPIAPDSSRLSAHQHTMPHGVSNGVPETITSENSDIPAAHRRGWNPSHAAVQDTASASSDAACASQQPADHSSSLSVVEGQAVAENDVKQRKKRRRRTKRTLVDTSQGAVCCCSPGGGGGGGGGGGVLLPSTSSPCQGCWSPSGASPPPQQHQQQQQQQQQQHHEPDSGLDSSSQSSIHSAGSSIHSAGSSPLPPLDYHHHHYQQLQQQQQQTDSRSSSAERLRICSSPNFVYDPDVVNEMPFYFTEPPLEDFPSPREMVLPDWVLHDSLSGEERGEGEDGEEEDEGELWGDWPEEEEEEEGEDHDASVAELEVRDTECDAVSSRVGRVEQSSEDGLDKLVGRTSAAGGVMCLPVLGEAESGLAVTSRADEVTEDLDGVSDIATCLTSSSDGNTDESEIDYDAYLPAHVLMHVKRDLVSVLMEYGQTREVKVTFQDMERSGPHHASRFHTAAIVDTETFPIGSGSSKKNAKKAAAAHALKIMYERGRRNLEMCNEMAHKKLRTMTQEEVGSHAHRVVLVSRHVLDTAEETQFINYSKDKIAATFVLEYHGKMRVVGMGTGNRCILYQHMTLDGQRVIHSHAEIMARRAFLRYLYKQLLTYSGSRSHPIFTRSETGKLKVRDKIQVHLYISRPPCGDAAAFPTISNFPNKMRAIRKQGQLRTIIDDGEGAIPTDFPVPAGANGKERLRIMTCSDKICRWNVLVVQGALLSHFLDPIYINSLVIGSHTGDQRGHVPRAVSGRLKCGRLHEVIQRPFRINSPDIHYPHDDLADNYNITKSKQYCITWSYGDADAEILDAITGLTNMESLEEVVPSRVSKVCLFSLFREVCQRYGRSDLAALDYLRAKKSANTFQRMKSFVGQHLAAMGFGQWYSLQETS</sequence>
<feature type="region of interest" description="Disordered" evidence="2">
    <location>
        <begin position="336"/>
        <end position="392"/>
    </location>
</feature>
<proteinExistence type="predicted"/>
<feature type="compositionally biased region" description="Low complexity" evidence="2">
    <location>
        <begin position="800"/>
        <end position="819"/>
    </location>
</feature>
<name>A0ABM1VW90_APLCA</name>
<feature type="region of interest" description="Disordered" evidence="2">
    <location>
        <begin position="193"/>
        <end position="254"/>
    </location>
</feature>
<keyword evidence="5" id="KW-1185">Reference proteome</keyword>
<feature type="compositionally biased region" description="Basic residues" evidence="2">
    <location>
        <begin position="718"/>
        <end position="728"/>
    </location>
</feature>
<evidence type="ECO:0000259" key="4">
    <source>
        <dbReference type="PROSITE" id="PS50141"/>
    </source>
</evidence>
<evidence type="ECO:0000256" key="1">
    <source>
        <dbReference type="PROSITE-ProRule" id="PRU00266"/>
    </source>
</evidence>
<feature type="compositionally biased region" description="Low complexity" evidence="2">
    <location>
        <begin position="779"/>
        <end position="789"/>
    </location>
</feature>
<dbReference type="PROSITE" id="PS50141">
    <property type="entry name" value="A_DEAMIN_EDITASE"/>
    <property type="match status" value="1"/>
</dbReference>
<dbReference type="Pfam" id="PF02137">
    <property type="entry name" value="A_deamin"/>
    <property type="match status" value="1"/>
</dbReference>
<dbReference type="SUPFAM" id="SSF54768">
    <property type="entry name" value="dsRNA-binding domain-like"/>
    <property type="match status" value="1"/>
</dbReference>
<accession>A0ABM1VW90</accession>
<dbReference type="SMART" id="SM00358">
    <property type="entry name" value="DSRM"/>
    <property type="match status" value="1"/>
</dbReference>
<dbReference type="InterPro" id="IPR014720">
    <property type="entry name" value="dsRBD_dom"/>
</dbReference>
<feature type="compositionally biased region" description="Basic residues" evidence="2">
    <location>
        <begin position="593"/>
        <end position="603"/>
    </location>
</feature>
<protein>
    <submittedName>
        <fullName evidence="6">Uncharacterized protein LOC101845013</fullName>
    </submittedName>
</protein>
<feature type="compositionally biased region" description="Basic and acidic residues" evidence="2">
    <location>
        <begin position="157"/>
        <end position="169"/>
    </location>
</feature>
<feature type="domain" description="A to I editase" evidence="4">
    <location>
        <begin position="1184"/>
        <end position="1499"/>
    </location>
</feature>